<proteinExistence type="predicted"/>
<gene>
    <name evidence="3" type="ORF">DWU89_12640</name>
    <name evidence="2" type="ORF">H8784_12330</name>
</gene>
<dbReference type="RefSeq" id="WP_115500002.1">
    <property type="nucleotide sequence ID" value="NZ_JACRTI010000030.1"/>
</dbReference>
<dbReference type="Gene3D" id="2.60.40.2630">
    <property type="match status" value="1"/>
</dbReference>
<sequence>MRQLSEILIALGSLLLYACTVEDYPQPAGGETVEVRFTAMAGFATTKTPTGSEGLTPEAKVTVHAWKNTKPSGSTAPAYSTNYKVIIKEGAADVLETETPMNLQTGVPFFFYALSTNDAVQTVPVLKEGPHTASLRNGVDYLMAVADNGGSGYTFNKETPTIPLSFRHLATRVELTVSAADKDGYTAASGLSVGIAAIDSTGSYIDLSASFTSGNTPSSMIFWPSSETDAATGGIPLDQPDGQRKEAQPSDTDSKIFTVSFILLPVSSSAQGVPLQLDFSGLSFEENGANPVEKKSYTAEIMATGDGVLTLKGGYTYKYEVKIARYSATFSVPKVIPWEVQGMDIDHMEEVTITE</sequence>
<name>A0A3D8HDM3_9BACT</name>
<dbReference type="AlphaFoldDB" id="A0A3D8HDM3"/>
<dbReference type="PROSITE" id="PS51257">
    <property type="entry name" value="PROKAR_LIPOPROTEIN"/>
    <property type="match status" value="1"/>
</dbReference>
<feature type="region of interest" description="Disordered" evidence="1">
    <location>
        <begin position="232"/>
        <end position="252"/>
    </location>
</feature>
<feature type="compositionally biased region" description="Basic and acidic residues" evidence="1">
    <location>
        <begin position="241"/>
        <end position="252"/>
    </location>
</feature>
<evidence type="ECO:0000256" key="1">
    <source>
        <dbReference type="SAM" id="MobiDB-lite"/>
    </source>
</evidence>
<dbReference type="EMBL" id="JACRTI010000030">
    <property type="protein sequence ID" value="MBC8602496.1"/>
    <property type="molecule type" value="Genomic_DNA"/>
</dbReference>
<organism evidence="3 4">
    <name type="scientific">Parabacteroides acidifaciens</name>
    <dbReference type="NCBI Taxonomy" id="2290935"/>
    <lineage>
        <taxon>Bacteria</taxon>
        <taxon>Pseudomonadati</taxon>
        <taxon>Bacteroidota</taxon>
        <taxon>Bacteroidia</taxon>
        <taxon>Bacteroidales</taxon>
        <taxon>Tannerellaceae</taxon>
        <taxon>Parabacteroides</taxon>
    </lineage>
</organism>
<reference evidence="2 5" key="2">
    <citation type="submission" date="2020-08" db="EMBL/GenBank/DDBJ databases">
        <title>Genome public.</title>
        <authorList>
            <person name="Liu C."/>
            <person name="Sun Q."/>
        </authorList>
    </citation>
    <scope>NUCLEOTIDE SEQUENCE [LARGE SCALE GENOMIC DNA]</scope>
    <source>
        <strain evidence="2 5">426_9</strain>
    </source>
</reference>
<evidence type="ECO:0000313" key="3">
    <source>
        <dbReference type="EMBL" id="RDU48742.1"/>
    </source>
</evidence>
<evidence type="ECO:0000313" key="4">
    <source>
        <dbReference type="Proteomes" id="UP000256321"/>
    </source>
</evidence>
<comment type="caution">
    <text evidence="3">The sequence shown here is derived from an EMBL/GenBank/DDBJ whole genome shotgun (WGS) entry which is preliminary data.</text>
</comment>
<dbReference type="Proteomes" id="UP000256321">
    <property type="component" value="Unassembled WGS sequence"/>
</dbReference>
<dbReference type="Pfam" id="PF13149">
    <property type="entry name" value="Mfa_like_1"/>
    <property type="match status" value="1"/>
</dbReference>
<dbReference type="InterPro" id="IPR025049">
    <property type="entry name" value="Mfa-like_1"/>
</dbReference>
<reference evidence="3 4" key="1">
    <citation type="submission" date="2018-07" db="EMBL/GenBank/DDBJ databases">
        <title>Parabacteroides acidifaciens nov. sp., isolated from human feces.</title>
        <authorList>
            <person name="Wang Y.J."/>
        </authorList>
    </citation>
    <scope>NUCLEOTIDE SEQUENCE [LARGE SCALE GENOMIC DNA]</scope>
    <source>
        <strain evidence="3 4">426-9</strain>
    </source>
</reference>
<evidence type="ECO:0000313" key="2">
    <source>
        <dbReference type="EMBL" id="MBC8602496.1"/>
    </source>
</evidence>
<keyword evidence="5" id="KW-1185">Reference proteome</keyword>
<protein>
    <submittedName>
        <fullName evidence="2">Fimbrillin family protein</fullName>
    </submittedName>
</protein>
<evidence type="ECO:0000313" key="5">
    <source>
        <dbReference type="Proteomes" id="UP000629596"/>
    </source>
</evidence>
<dbReference type="EMBL" id="QREV01000030">
    <property type="protein sequence ID" value="RDU48742.1"/>
    <property type="molecule type" value="Genomic_DNA"/>
</dbReference>
<dbReference type="Proteomes" id="UP000629596">
    <property type="component" value="Unassembled WGS sequence"/>
</dbReference>
<accession>A0A3D8HDM3</accession>